<keyword evidence="3" id="KW-1185">Reference proteome</keyword>
<comment type="caution">
    <text evidence="2">The sequence shown here is derived from an EMBL/GenBank/DDBJ whole genome shotgun (WGS) entry which is preliminary data.</text>
</comment>
<dbReference type="EMBL" id="JQSG02000003">
    <property type="protein sequence ID" value="OBS09147.1"/>
    <property type="molecule type" value="Genomic_DNA"/>
</dbReference>
<dbReference type="Proteomes" id="UP000029273">
    <property type="component" value="Unassembled WGS sequence"/>
</dbReference>
<dbReference type="AlphaFoldDB" id="A0A1A6C3K8"/>
<dbReference type="OrthoDB" id="5796942at2"/>
<keyword evidence="1" id="KW-0472">Membrane</keyword>
<protein>
    <submittedName>
        <fullName evidence="2">Uncharacterized protein</fullName>
    </submittedName>
</protein>
<evidence type="ECO:0000313" key="2">
    <source>
        <dbReference type="EMBL" id="OBS09147.1"/>
    </source>
</evidence>
<dbReference type="RefSeq" id="WP_161489949.1">
    <property type="nucleotide sequence ID" value="NZ_JQSG02000003.1"/>
</dbReference>
<keyword evidence="1" id="KW-0812">Transmembrane</keyword>
<feature type="transmembrane region" description="Helical" evidence="1">
    <location>
        <begin position="29"/>
        <end position="48"/>
    </location>
</feature>
<proteinExistence type="predicted"/>
<evidence type="ECO:0000256" key="1">
    <source>
        <dbReference type="SAM" id="Phobius"/>
    </source>
</evidence>
<organism evidence="2 3">
    <name type="scientific">Acidihalobacter prosperus</name>
    <dbReference type="NCBI Taxonomy" id="160660"/>
    <lineage>
        <taxon>Bacteria</taxon>
        <taxon>Pseudomonadati</taxon>
        <taxon>Pseudomonadota</taxon>
        <taxon>Gammaproteobacteria</taxon>
        <taxon>Chromatiales</taxon>
        <taxon>Ectothiorhodospiraceae</taxon>
        <taxon>Acidihalobacter</taxon>
    </lineage>
</organism>
<accession>A0A1A6C3K8</accession>
<sequence>MMRLVTMAGATVGGWLGWDIGQPGGTGMAFALSSAGTLAGVVLGWWLVRRYLE</sequence>
<gene>
    <name evidence="2" type="ORF">Thpro_021475</name>
</gene>
<name>A0A1A6C3K8_9GAMM</name>
<reference evidence="2 3" key="1">
    <citation type="journal article" date="2014" name="Genome Announc.">
        <title>Draft Genome Sequence of the Iron-Oxidizing, Acidophilic, and Halotolerant 'Thiobacillus prosperus' Type Strain DSM 5130.</title>
        <authorList>
            <person name="Ossandon F.J."/>
            <person name="Cardenas J.P."/>
            <person name="Corbett M."/>
            <person name="Quatrini R."/>
            <person name="Holmes D.S."/>
            <person name="Watkin E."/>
        </authorList>
    </citation>
    <scope>NUCLEOTIDE SEQUENCE [LARGE SCALE GENOMIC DNA]</scope>
    <source>
        <strain evidence="2 3">DSM 5130</strain>
    </source>
</reference>
<keyword evidence="1" id="KW-1133">Transmembrane helix</keyword>
<evidence type="ECO:0000313" key="3">
    <source>
        <dbReference type="Proteomes" id="UP000029273"/>
    </source>
</evidence>